<reference evidence="2 3" key="1">
    <citation type="journal article" date="2016" name="Nat. Commun.">
        <title>Extremotolerant tardigrade genome and improved radiotolerance of human cultured cells by tardigrade-unique protein.</title>
        <authorList>
            <person name="Hashimoto T."/>
            <person name="Horikawa D.D."/>
            <person name="Saito Y."/>
            <person name="Kuwahara H."/>
            <person name="Kozuka-Hata H."/>
            <person name="Shin-I T."/>
            <person name="Minakuchi Y."/>
            <person name="Ohishi K."/>
            <person name="Motoyama A."/>
            <person name="Aizu T."/>
            <person name="Enomoto A."/>
            <person name="Kondo K."/>
            <person name="Tanaka S."/>
            <person name="Hara Y."/>
            <person name="Koshikawa S."/>
            <person name="Sagara H."/>
            <person name="Miura T."/>
            <person name="Yokobori S."/>
            <person name="Miyagawa K."/>
            <person name="Suzuki Y."/>
            <person name="Kubo T."/>
            <person name="Oyama M."/>
            <person name="Kohara Y."/>
            <person name="Fujiyama A."/>
            <person name="Arakawa K."/>
            <person name="Katayama T."/>
            <person name="Toyoda A."/>
            <person name="Kunieda T."/>
        </authorList>
    </citation>
    <scope>NUCLEOTIDE SEQUENCE [LARGE SCALE GENOMIC DNA]</scope>
    <source>
        <strain evidence="2 3">YOKOZUNA-1</strain>
    </source>
</reference>
<keyword evidence="3" id="KW-1185">Reference proteome</keyword>
<comment type="caution">
    <text evidence="2">The sequence shown here is derived from an EMBL/GenBank/DDBJ whole genome shotgun (WGS) entry which is preliminary data.</text>
</comment>
<protein>
    <submittedName>
        <fullName evidence="2">Uncharacterized protein</fullName>
    </submittedName>
</protein>
<evidence type="ECO:0000313" key="3">
    <source>
        <dbReference type="Proteomes" id="UP000186922"/>
    </source>
</evidence>
<evidence type="ECO:0000256" key="1">
    <source>
        <dbReference type="SAM" id="MobiDB-lite"/>
    </source>
</evidence>
<dbReference type="EMBL" id="BDGG01000024">
    <property type="protein sequence ID" value="GAV09600.1"/>
    <property type="molecule type" value="Genomic_DNA"/>
</dbReference>
<dbReference type="AlphaFoldDB" id="A0A1D1W8A8"/>
<name>A0A1D1W8A8_RAMVA</name>
<gene>
    <name evidence="2" type="primary">RvY_19106-1</name>
    <name evidence="2" type="synonym">RvY_19106.1</name>
    <name evidence="2" type="ORF">RvY_19106</name>
</gene>
<evidence type="ECO:0000313" key="2">
    <source>
        <dbReference type="EMBL" id="GAV09600.1"/>
    </source>
</evidence>
<proteinExistence type="predicted"/>
<feature type="region of interest" description="Disordered" evidence="1">
    <location>
        <begin position="1"/>
        <end position="57"/>
    </location>
</feature>
<sequence>MKDPSSRMPQTAQKTKPFLPSPRKQLYKRGKELDSVRPPSTKERHHTGRKKTLKKLN</sequence>
<dbReference type="Proteomes" id="UP000186922">
    <property type="component" value="Unassembled WGS sequence"/>
</dbReference>
<organism evidence="2 3">
    <name type="scientific">Ramazzottius varieornatus</name>
    <name type="common">Water bear</name>
    <name type="synonym">Tardigrade</name>
    <dbReference type="NCBI Taxonomy" id="947166"/>
    <lineage>
        <taxon>Eukaryota</taxon>
        <taxon>Metazoa</taxon>
        <taxon>Ecdysozoa</taxon>
        <taxon>Tardigrada</taxon>
        <taxon>Eutardigrada</taxon>
        <taxon>Parachela</taxon>
        <taxon>Hypsibioidea</taxon>
        <taxon>Ramazzottiidae</taxon>
        <taxon>Ramazzottius</taxon>
    </lineage>
</organism>
<feature type="compositionally biased region" description="Basic residues" evidence="1">
    <location>
        <begin position="43"/>
        <end position="57"/>
    </location>
</feature>
<accession>A0A1D1W8A8</accession>